<keyword evidence="1" id="KW-0472">Membrane</keyword>
<keyword evidence="4" id="KW-1185">Reference proteome</keyword>
<dbReference type="AlphaFoldDB" id="A0A179B4I8"/>
<dbReference type="Pfam" id="PF13828">
    <property type="entry name" value="DUF4190"/>
    <property type="match status" value="1"/>
</dbReference>
<organism evidence="3 4">
    <name type="scientific">Peptidiphaga gingivicola</name>
    <dbReference type="NCBI Taxonomy" id="2741497"/>
    <lineage>
        <taxon>Bacteria</taxon>
        <taxon>Bacillati</taxon>
        <taxon>Actinomycetota</taxon>
        <taxon>Actinomycetes</taxon>
        <taxon>Actinomycetales</taxon>
        <taxon>Actinomycetaceae</taxon>
        <taxon>Peptidiphaga</taxon>
    </lineage>
</organism>
<dbReference type="InterPro" id="IPR025241">
    <property type="entry name" value="DUF4190"/>
</dbReference>
<keyword evidence="1" id="KW-0812">Transmembrane</keyword>
<dbReference type="Proteomes" id="UP000078368">
    <property type="component" value="Unassembled WGS sequence"/>
</dbReference>
<reference evidence="3 4" key="1">
    <citation type="submission" date="2016-04" db="EMBL/GenBank/DDBJ databases">
        <title>Peptidophaga gingivicola gen. nov., sp. nov., isolated from human subgingival plaque.</title>
        <authorList>
            <person name="Beall C.J."/>
            <person name="Mokrzan E.M."/>
            <person name="Griffen A.L."/>
            <person name="Leys E.J."/>
        </authorList>
    </citation>
    <scope>NUCLEOTIDE SEQUENCE [LARGE SCALE GENOMIC DNA]</scope>
    <source>
        <strain evidence="3 4">BA112</strain>
    </source>
</reference>
<sequence length="85" mass="8408">MNPLAIASLACSLLGIVTALLGIASLALLLPIVGVILGHVALNDIRKTGKGGKPEAIAGTIIGYIAAILAVLVITILKGTADILG</sequence>
<proteinExistence type="predicted"/>
<feature type="domain" description="DUF4190" evidence="2">
    <location>
        <begin position="4"/>
        <end position="72"/>
    </location>
</feature>
<evidence type="ECO:0000256" key="1">
    <source>
        <dbReference type="SAM" id="Phobius"/>
    </source>
</evidence>
<comment type="caution">
    <text evidence="3">The sequence shown here is derived from an EMBL/GenBank/DDBJ whole genome shotgun (WGS) entry which is preliminary data.</text>
</comment>
<gene>
    <name evidence="3" type="ORF">A4H34_02300</name>
</gene>
<name>A0A179B4I8_9ACTO</name>
<evidence type="ECO:0000259" key="2">
    <source>
        <dbReference type="Pfam" id="PF13828"/>
    </source>
</evidence>
<accession>A0A179B4I8</accession>
<protein>
    <recommendedName>
        <fullName evidence="2">DUF4190 domain-containing protein</fullName>
    </recommendedName>
</protein>
<evidence type="ECO:0000313" key="4">
    <source>
        <dbReference type="Proteomes" id="UP000078368"/>
    </source>
</evidence>
<evidence type="ECO:0000313" key="3">
    <source>
        <dbReference type="EMBL" id="OAP86031.1"/>
    </source>
</evidence>
<dbReference type="EMBL" id="LVZK01000001">
    <property type="protein sequence ID" value="OAP86031.1"/>
    <property type="molecule type" value="Genomic_DNA"/>
</dbReference>
<feature type="transmembrane region" description="Helical" evidence="1">
    <location>
        <begin position="57"/>
        <end position="77"/>
    </location>
</feature>
<keyword evidence="1" id="KW-1133">Transmembrane helix</keyword>